<feature type="compositionally biased region" description="Basic residues" evidence="1">
    <location>
        <begin position="620"/>
        <end position="639"/>
    </location>
</feature>
<feature type="compositionally biased region" description="Low complexity" evidence="1">
    <location>
        <begin position="74"/>
        <end position="83"/>
    </location>
</feature>
<feature type="compositionally biased region" description="Polar residues" evidence="1">
    <location>
        <begin position="1081"/>
        <end position="1097"/>
    </location>
</feature>
<feature type="compositionally biased region" description="Polar residues" evidence="1">
    <location>
        <begin position="1391"/>
        <end position="1403"/>
    </location>
</feature>
<feature type="compositionally biased region" description="Basic and acidic residues" evidence="1">
    <location>
        <begin position="1538"/>
        <end position="1554"/>
    </location>
</feature>
<feature type="region of interest" description="Disordered" evidence="1">
    <location>
        <begin position="140"/>
        <end position="192"/>
    </location>
</feature>
<feature type="compositionally biased region" description="Low complexity" evidence="1">
    <location>
        <begin position="140"/>
        <end position="152"/>
    </location>
</feature>
<feature type="region of interest" description="Disordered" evidence="1">
    <location>
        <begin position="1"/>
        <end position="108"/>
    </location>
</feature>
<name>A0AAD6VLG2_9AGAR</name>
<feature type="compositionally biased region" description="Low complexity" evidence="1">
    <location>
        <begin position="283"/>
        <end position="295"/>
    </location>
</feature>
<accession>A0AAD6VLG2</accession>
<feature type="region of interest" description="Disordered" evidence="1">
    <location>
        <begin position="1538"/>
        <end position="1561"/>
    </location>
</feature>
<feature type="compositionally biased region" description="Low complexity" evidence="1">
    <location>
        <begin position="1044"/>
        <end position="1061"/>
    </location>
</feature>
<comment type="caution">
    <text evidence="2">The sequence shown here is derived from an EMBL/GenBank/DDBJ whole genome shotgun (WGS) entry which is preliminary data.</text>
</comment>
<protein>
    <submittedName>
        <fullName evidence="2">Uncharacterized protein</fullName>
    </submittedName>
</protein>
<feature type="compositionally biased region" description="Low complexity" evidence="1">
    <location>
        <begin position="381"/>
        <end position="390"/>
    </location>
</feature>
<evidence type="ECO:0000256" key="1">
    <source>
        <dbReference type="SAM" id="MobiDB-lite"/>
    </source>
</evidence>
<feature type="compositionally biased region" description="Low complexity" evidence="1">
    <location>
        <begin position="486"/>
        <end position="496"/>
    </location>
</feature>
<sequence length="1561" mass="171917">MPVTRRAKKAAGGEAAAEPLATPLVSKRKVKTSKTTLGHTSIPVNAEELSVIPTAPPASDRADSGEPTADVAEKSAAVPAAAVLKRKGQNSQRTGIDAGPKPKTHSTHRLVDLAARLKFSEHSACITARACRCSVCSSSSNAAENSATPAAAEPKRKSKNPKNTAIDDGNGGDLMSDTFNLSQRRRPQLVHRRDEDLNCDNLNLNDVQDAYRTGYEISNTEEEEEAMQHEGDTIAWIYESPHPRGHTPGPETVRSRSRTDNQMRGGGGGRPRAASQIRVQRNPSASRAASPSIASTTQMLPEPGDGVLQSPRRHSVDAASRSRSQSRAANQMRAAWSKPTSQVRGRSASRAASRSIASTTQTLTEPGDWVLQSPRQHSVGAASRSRSQSQADDHMHGGGGGRPRAASQMRAQRDPSASRAASRSIASTTQTLTEPGDGVLQSPRRHSIDAASRSRSRSRADDHMHGGGGGRPRAASQMRTQRDPSASRAASRSIASTTQTLTEPGDSGSCSPRADIPSMRRRTVAASHEPTTRYAASRNLPARGEAASPLPPSSPRAESELDHSSDEYGKYIYPGEQRKQEREERLMLQQDRADYQEYLEEAEQTGFRDDSDSDSTTKPSSKKGRGKARGRMGKGKGKARAASLDNSDSAQHKRGPLSAEFQERAIAAQQAFYDSIEEIAKAAGKPVSTIHQMLGTTTKFARESQSWNVWQSWYSWKHPKETRKGELYHSSRAEYEKALSHLSDEQRKESRFIWKALPWLLEWDEKKNSNAIAAWRENGDFKRQLIMAVKPLSHMCRLLNDNYGVHVFGYAIDIEGEASIVFGGSDSFSKISAEQKVTLSKNVKDFEVLFRTQDMRRRGLNIEPTVLPRLFPNISMDTDEKEDRDFLRTKFGQMMRRQLGLESEGKFAETTMAWNERFLYLAWKGKFRIINYPLALQNIGQVIGGNYNPKKPNVPEFQAFMPAFEKASSDNPEQYDDDIDTSTALAIVPWNDAEKLLPLHEQRDVPLVISAPWSDNDSEEEREILRYVKDCKEYHEELVKAAKQRIQQQRPAQRQRQQSPDQIRRRQVSPRSGLTVRAGPTSPNSLNQRGRSLNSRGRSPFRHERQRRPSHSTSRERSRKPTTHPSRNEPERTTSRPVDGDQWDPLARTRYGSRLPTTHVGDESIASQLQGQPMQKERPSGKTSPRNLYKFVPNTTNIILKLSPICEAFADVYCSLQLLAGHNYKLSPICGRTGGGGRRLGESETLKWSLMSVHLLRTARSKISCIREANKRSIPRRVNSDVVQIGGAELGGEQVSYRGQRSEGTCGGQKAGGPRGAVSRYQHGTAAASGTHLGLKRGAVQTEGAVQSAGATCRKGRSDVRLPGTVCSGHTPGDHVGDVTEIWEPSAGIGTQQWEAPSKSTQRAGRHAHSGEHAEGTGAVQDTRAACRTHGRRAEHTGGVQNARAACKQRRARGKRAEGEGRRRRRRRNLGAVKTQQASRSDAPSENTRTEGRASCVRVTGCHDVIAAAGRPLVRVRMPENGISADSQWLVCLRPGAREELREGDEGKKKEPTRSRQNKPP</sequence>
<feature type="region of interest" description="Disordered" evidence="1">
    <location>
        <begin position="1042"/>
        <end position="1188"/>
    </location>
</feature>
<evidence type="ECO:0000313" key="2">
    <source>
        <dbReference type="EMBL" id="KAJ7215794.1"/>
    </source>
</evidence>
<feature type="region of interest" description="Disordered" evidence="1">
    <location>
        <begin position="1391"/>
        <end position="1494"/>
    </location>
</feature>
<feature type="compositionally biased region" description="Basic and acidic residues" evidence="1">
    <location>
        <begin position="557"/>
        <end position="569"/>
    </location>
</feature>
<organism evidence="2 3">
    <name type="scientific">Mycena pura</name>
    <dbReference type="NCBI Taxonomy" id="153505"/>
    <lineage>
        <taxon>Eukaryota</taxon>
        <taxon>Fungi</taxon>
        <taxon>Dikarya</taxon>
        <taxon>Basidiomycota</taxon>
        <taxon>Agaricomycotina</taxon>
        <taxon>Agaricomycetes</taxon>
        <taxon>Agaricomycetidae</taxon>
        <taxon>Agaricales</taxon>
        <taxon>Marasmiineae</taxon>
        <taxon>Mycenaceae</taxon>
        <taxon>Mycena</taxon>
    </lineage>
</organism>
<feature type="region of interest" description="Disordered" evidence="1">
    <location>
        <begin position="602"/>
        <end position="656"/>
    </location>
</feature>
<feature type="compositionally biased region" description="Gly residues" evidence="1">
    <location>
        <begin position="1305"/>
        <end position="1315"/>
    </location>
</feature>
<keyword evidence="3" id="KW-1185">Reference proteome</keyword>
<feature type="compositionally biased region" description="Low complexity" evidence="1">
    <location>
        <begin position="318"/>
        <end position="335"/>
    </location>
</feature>
<proteinExistence type="predicted"/>
<feature type="compositionally biased region" description="Polar residues" evidence="1">
    <location>
        <begin position="1474"/>
        <end position="1487"/>
    </location>
</feature>
<feature type="compositionally biased region" description="Low complexity" evidence="1">
    <location>
        <begin position="344"/>
        <end position="358"/>
    </location>
</feature>
<feature type="compositionally biased region" description="Low complexity" evidence="1">
    <location>
        <begin position="414"/>
        <end position="427"/>
    </location>
</feature>
<gene>
    <name evidence="2" type="ORF">GGX14DRAFT_606708</name>
</gene>
<dbReference type="Proteomes" id="UP001219525">
    <property type="component" value="Unassembled WGS sequence"/>
</dbReference>
<feature type="compositionally biased region" description="Low complexity" evidence="1">
    <location>
        <begin position="10"/>
        <end position="25"/>
    </location>
</feature>
<evidence type="ECO:0000313" key="3">
    <source>
        <dbReference type="Proteomes" id="UP001219525"/>
    </source>
</evidence>
<dbReference type="EMBL" id="JARJCW010000016">
    <property type="protein sequence ID" value="KAJ7215794.1"/>
    <property type="molecule type" value="Genomic_DNA"/>
</dbReference>
<feature type="region of interest" description="Disordered" evidence="1">
    <location>
        <begin position="1296"/>
        <end position="1316"/>
    </location>
</feature>
<reference evidence="2" key="1">
    <citation type="submission" date="2023-03" db="EMBL/GenBank/DDBJ databases">
        <title>Massive genome expansion in bonnet fungi (Mycena s.s.) driven by repeated elements and novel gene families across ecological guilds.</title>
        <authorList>
            <consortium name="Lawrence Berkeley National Laboratory"/>
            <person name="Harder C.B."/>
            <person name="Miyauchi S."/>
            <person name="Viragh M."/>
            <person name="Kuo A."/>
            <person name="Thoen E."/>
            <person name="Andreopoulos B."/>
            <person name="Lu D."/>
            <person name="Skrede I."/>
            <person name="Drula E."/>
            <person name="Henrissat B."/>
            <person name="Morin E."/>
            <person name="Kohler A."/>
            <person name="Barry K."/>
            <person name="LaButti K."/>
            <person name="Morin E."/>
            <person name="Salamov A."/>
            <person name="Lipzen A."/>
            <person name="Mereny Z."/>
            <person name="Hegedus B."/>
            <person name="Baldrian P."/>
            <person name="Stursova M."/>
            <person name="Weitz H."/>
            <person name="Taylor A."/>
            <person name="Grigoriev I.V."/>
            <person name="Nagy L.G."/>
            <person name="Martin F."/>
            <person name="Kauserud H."/>
        </authorList>
    </citation>
    <scope>NUCLEOTIDE SEQUENCE</scope>
    <source>
        <strain evidence="2">9144</strain>
    </source>
</reference>
<feature type="region of interest" description="Disordered" evidence="1">
    <location>
        <begin position="238"/>
        <end position="584"/>
    </location>
</feature>